<name>A0A9R1XIR1_LACSA</name>
<proteinExistence type="predicted"/>
<evidence type="ECO:0000313" key="1">
    <source>
        <dbReference type="EMBL" id="KAJ0214179.1"/>
    </source>
</evidence>
<dbReference type="SUPFAM" id="SSF52047">
    <property type="entry name" value="RNI-like"/>
    <property type="match status" value="1"/>
</dbReference>
<gene>
    <name evidence="1" type="ORF">LSAT_V11C400215460</name>
</gene>
<dbReference type="InterPro" id="IPR032675">
    <property type="entry name" value="LRR_dom_sf"/>
</dbReference>
<comment type="caution">
    <text evidence="1">The sequence shown here is derived from an EMBL/GenBank/DDBJ whole genome shotgun (WGS) entry which is preliminary data.</text>
</comment>
<reference evidence="1 2" key="1">
    <citation type="journal article" date="2017" name="Nat. Commun.">
        <title>Genome assembly with in vitro proximity ligation data and whole-genome triplication in lettuce.</title>
        <authorList>
            <person name="Reyes-Chin-Wo S."/>
            <person name="Wang Z."/>
            <person name="Yang X."/>
            <person name="Kozik A."/>
            <person name="Arikit S."/>
            <person name="Song C."/>
            <person name="Xia L."/>
            <person name="Froenicke L."/>
            <person name="Lavelle D.O."/>
            <person name="Truco M.J."/>
            <person name="Xia R."/>
            <person name="Zhu S."/>
            <person name="Xu C."/>
            <person name="Xu H."/>
            <person name="Xu X."/>
            <person name="Cox K."/>
            <person name="Korf I."/>
            <person name="Meyers B.C."/>
            <person name="Michelmore R.W."/>
        </authorList>
    </citation>
    <scope>NUCLEOTIDE SEQUENCE [LARGE SCALE GENOMIC DNA]</scope>
    <source>
        <strain evidence="2">cv. Salinas</strain>
        <tissue evidence="1">Seedlings</tissue>
    </source>
</reference>
<keyword evidence="2" id="KW-1185">Reference proteome</keyword>
<sequence length="109" mass="12228">MGLSILDQHISEMKHLKYFFLNNCIRVKNFPEELGCLECLQGLYIQGTSISHHPQNILLLKGLCISGSRQFLESCGFTSEIQDALSYCYVRLPIMHAPTEGVSSTLLHG</sequence>
<protein>
    <submittedName>
        <fullName evidence="1">Uncharacterized protein</fullName>
    </submittedName>
</protein>
<evidence type="ECO:0000313" key="2">
    <source>
        <dbReference type="Proteomes" id="UP000235145"/>
    </source>
</evidence>
<dbReference type="Proteomes" id="UP000235145">
    <property type="component" value="Unassembled WGS sequence"/>
</dbReference>
<accession>A0A9R1XIR1</accession>
<dbReference type="EMBL" id="NBSK02000004">
    <property type="protein sequence ID" value="KAJ0214179.1"/>
    <property type="molecule type" value="Genomic_DNA"/>
</dbReference>
<dbReference type="AlphaFoldDB" id="A0A9R1XIR1"/>
<organism evidence="1 2">
    <name type="scientific">Lactuca sativa</name>
    <name type="common">Garden lettuce</name>
    <dbReference type="NCBI Taxonomy" id="4236"/>
    <lineage>
        <taxon>Eukaryota</taxon>
        <taxon>Viridiplantae</taxon>
        <taxon>Streptophyta</taxon>
        <taxon>Embryophyta</taxon>
        <taxon>Tracheophyta</taxon>
        <taxon>Spermatophyta</taxon>
        <taxon>Magnoliopsida</taxon>
        <taxon>eudicotyledons</taxon>
        <taxon>Gunneridae</taxon>
        <taxon>Pentapetalae</taxon>
        <taxon>asterids</taxon>
        <taxon>campanulids</taxon>
        <taxon>Asterales</taxon>
        <taxon>Asteraceae</taxon>
        <taxon>Cichorioideae</taxon>
        <taxon>Cichorieae</taxon>
        <taxon>Lactucinae</taxon>
        <taxon>Lactuca</taxon>
    </lineage>
</organism>
<dbReference type="Gene3D" id="3.80.10.10">
    <property type="entry name" value="Ribonuclease Inhibitor"/>
    <property type="match status" value="1"/>
</dbReference>